<sequence>MDSKRKGVAQVWTYLWVVVIIAGLFFLFNWLMGYRKGHMQIDFDERFRNHKEYVLAIQKELENKGHKVSYEGNYKFYIDGRSYVFIERNVNMGGVPLQRTILKPVKW</sequence>
<feature type="transmembrane region" description="Helical" evidence="1">
    <location>
        <begin position="12"/>
        <end position="31"/>
    </location>
</feature>
<dbReference type="AlphaFoldDB" id="A0A410MHZ1"/>
<keyword evidence="1" id="KW-0812">Transmembrane</keyword>
<evidence type="ECO:0000256" key="1">
    <source>
        <dbReference type="SAM" id="Phobius"/>
    </source>
</evidence>
<protein>
    <recommendedName>
        <fullName evidence="4">DUF3139 domain-containing protein</fullName>
    </recommendedName>
</protein>
<dbReference type="EMBL" id="CP026118">
    <property type="protein sequence ID" value="QAS54318.1"/>
    <property type="molecule type" value="Genomic_DNA"/>
</dbReference>
<dbReference type="KEGG" id="hli:HLI_19905"/>
<dbReference type="Proteomes" id="UP000287756">
    <property type="component" value="Chromosome"/>
</dbReference>
<reference evidence="2 3" key="1">
    <citation type="submission" date="2018-01" db="EMBL/GenBank/DDBJ databases">
        <title>The whole genome sequencing and assembly of Halobacillus litoralis ERB031 strain.</title>
        <authorList>
            <person name="Lee S.-J."/>
            <person name="Park M.-K."/>
            <person name="Kim J.-Y."/>
            <person name="Lee Y.-J."/>
            <person name="Yi H."/>
            <person name="Bahn Y.-S."/>
            <person name="Kim J.F."/>
            <person name="Lee D.-W."/>
        </authorList>
    </citation>
    <scope>NUCLEOTIDE SEQUENCE [LARGE SCALE GENOMIC DNA]</scope>
    <source>
        <strain evidence="2 3">ERB 031</strain>
    </source>
</reference>
<keyword evidence="1" id="KW-1133">Transmembrane helix</keyword>
<gene>
    <name evidence="2" type="ORF">HLI_19905</name>
</gene>
<evidence type="ECO:0008006" key="4">
    <source>
        <dbReference type="Google" id="ProtNLM"/>
    </source>
</evidence>
<organism evidence="2 3">
    <name type="scientific">Halobacillus litoralis</name>
    <dbReference type="NCBI Taxonomy" id="45668"/>
    <lineage>
        <taxon>Bacteria</taxon>
        <taxon>Bacillati</taxon>
        <taxon>Bacillota</taxon>
        <taxon>Bacilli</taxon>
        <taxon>Bacillales</taxon>
        <taxon>Bacillaceae</taxon>
        <taxon>Halobacillus</taxon>
    </lineage>
</organism>
<name>A0A410MHZ1_9BACI</name>
<accession>A0A410MHZ1</accession>
<evidence type="ECO:0000313" key="3">
    <source>
        <dbReference type="Proteomes" id="UP000287756"/>
    </source>
</evidence>
<evidence type="ECO:0000313" key="2">
    <source>
        <dbReference type="EMBL" id="QAS54318.1"/>
    </source>
</evidence>
<keyword evidence="1" id="KW-0472">Membrane</keyword>
<dbReference type="OrthoDB" id="2969827at2"/>
<proteinExistence type="predicted"/>